<evidence type="ECO:0000259" key="9">
    <source>
        <dbReference type="PROSITE" id="PS50011"/>
    </source>
</evidence>
<evidence type="ECO:0000313" key="10">
    <source>
        <dbReference type="EMBL" id="KAA6356044.1"/>
    </source>
</evidence>
<feature type="non-terminal residue" evidence="10">
    <location>
        <position position="1"/>
    </location>
</feature>
<evidence type="ECO:0000256" key="8">
    <source>
        <dbReference type="ARBA" id="ARBA00048679"/>
    </source>
</evidence>
<dbReference type="EMBL" id="SNRW01033625">
    <property type="protein sequence ID" value="KAA6356044.1"/>
    <property type="molecule type" value="Genomic_DNA"/>
</dbReference>
<dbReference type="GO" id="GO:0005524">
    <property type="term" value="F:ATP binding"/>
    <property type="evidence" value="ECO:0007669"/>
    <property type="project" value="UniProtKB-KW"/>
</dbReference>
<dbReference type="PROSITE" id="PS50011">
    <property type="entry name" value="PROTEIN_KINASE_DOM"/>
    <property type="match status" value="1"/>
</dbReference>
<sequence length="94" mass="10722">IVQTPACDIWAFGVMMFQLLAQRHPFFDSATEADVLEEEFIHRVVNLPPAELPDHYPLKLRSLIKQMLEKDPSHRISAEEILNVPEVAAQITSQ</sequence>
<dbReference type="InterPro" id="IPR011009">
    <property type="entry name" value="Kinase-like_dom_sf"/>
</dbReference>
<keyword evidence="6" id="KW-0067">ATP-binding</keyword>
<dbReference type="InterPro" id="IPR000719">
    <property type="entry name" value="Prot_kinase_dom"/>
</dbReference>
<comment type="caution">
    <text evidence="10">The sequence shown here is derived from an EMBL/GenBank/DDBJ whole genome shotgun (WGS) entry which is preliminary data.</text>
</comment>
<evidence type="ECO:0000256" key="7">
    <source>
        <dbReference type="ARBA" id="ARBA00047899"/>
    </source>
</evidence>
<dbReference type="PANTHER" id="PTHR43671:SF98">
    <property type="entry name" value="SERINE_THREONINE-PROTEIN KINASE NEK11"/>
    <property type="match status" value="1"/>
</dbReference>
<evidence type="ECO:0000256" key="6">
    <source>
        <dbReference type="ARBA" id="ARBA00022840"/>
    </source>
</evidence>
<organism evidence="10 11">
    <name type="scientific">Streblomastix strix</name>
    <dbReference type="NCBI Taxonomy" id="222440"/>
    <lineage>
        <taxon>Eukaryota</taxon>
        <taxon>Metamonada</taxon>
        <taxon>Preaxostyla</taxon>
        <taxon>Oxymonadida</taxon>
        <taxon>Streblomastigidae</taxon>
        <taxon>Streblomastix</taxon>
    </lineage>
</organism>
<dbReference type="Proteomes" id="UP000324800">
    <property type="component" value="Unassembled WGS sequence"/>
</dbReference>
<comment type="catalytic activity">
    <reaction evidence="7">
        <text>L-threonyl-[protein] + ATP = O-phospho-L-threonyl-[protein] + ADP + H(+)</text>
        <dbReference type="Rhea" id="RHEA:46608"/>
        <dbReference type="Rhea" id="RHEA-COMP:11060"/>
        <dbReference type="Rhea" id="RHEA-COMP:11605"/>
        <dbReference type="ChEBI" id="CHEBI:15378"/>
        <dbReference type="ChEBI" id="CHEBI:30013"/>
        <dbReference type="ChEBI" id="CHEBI:30616"/>
        <dbReference type="ChEBI" id="CHEBI:61977"/>
        <dbReference type="ChEBI" id="CHEBI:456216"/>
        <dbReference type="EC" id="2.7.11.1"/>
    </reaction>
</comment>
<feature type="domain" description="Protein kinase" evidence="9">
    <location>
        <begin position="1"/>
        <end position="87"/>
    </location>
</feature>
<dbReference type="Gene3D" id="1.10.510.10">
    <property type="entry name" value="Transferase(Phosphotransferase) domain 1"/>
    <property type="match status" value="1"/>
</dbReference>
<evidence type="ECO:0000256" key="2">
    <source>
        <dbReference type="ARBA" id="ARBA00022527"/>
    </source>
</evidence>
<evidence type="ECO:0000256" key="3">
    <source>
        <dbReference type="ARBA" id="ARBA00022679"/>
    </source>
</evidence>
<name>A0A5J4TCC7_9EUKA</name>
<dbReference type="AlphaFoldDB" id="A0A5J4TCC7"/>
<evidence type="ECO:0000256" key="4">
    <source>
        <dbReference type="ARBA" id="ARBA00022741"/>
    </source>
</evidence>
<protein>
    <recommendedName>
        <fullName evidence="1">non-specific serine/threonine protein kinase</fullName>
        <ecNumber evidence="1">2.7.11.1</ecNumber>
    </recommendedName>
</protein>
<accession>A0A5J4TCC7</accession>
<gene>
    <name evidence="10" type="ORF">EZS28_048429</name>
</gene>
<dbReference type="SUPFAM" id="SSF56112">
    <property type="entry name" value="Protein kinase-like (PK-like)"/>
    <property type="match status" value="1"/>
</dbReference>
<evidence type="ECO:0000256" key="5">
    <source>
        <dbReference type="ARBA" id="ARBA00022777"/>
    </source>
</evidence>
<evidence type="ECO:0000313" key="11">
    <source>
        <dbReference type="Proteomes" id="UP000324800"/>
    </source>
</evidence>
<dbReference type="Pfam" id="PF00069">
    <property type="entry name" value="Pkinase"/>
    <property type="match status" value="1"/>
</dbReference>
<reference evidence="10 11" key="1">
    <citation type="submission" date="2019-03" db="EMBL/GenBank/DDBJ databases">
        <title>Single cell metagenomics reveals metabolic interactions within the superorganism composed of flagellate Streblomastix strix and complex community of Bacteroidetes bacteria on its surface.</title>
        <authorList>
            <person name="Treitli S.C."/>
            <person name="Kolisko M."/>
            <person name="Husnik F."/>
            <person name="Keeling P."/>
            <person name="Hampl V."/>
        </authorList>
    </citation>
    <scope>NUCLEOTIDE SEQUENCE [LARGE SCALE GENOMIC DNA]</scope>
    <source>
        <strain evidence="10">ST1C</strain>
    </source>
</reference>
<evidence type="ECO:0000256" key="1">
    <source>
        <dbReference type="ARBA" id="ARBA00012513"/>
    </source>
</evidence>
<keyword evidence="4" id="KW-0547">Nucleotide-binding</keyword>
<dbReference type="EC" id="2.7.11.1" evidence="1"/>
<proteinExistence type="predicted"/>
<keyword evidence="3" id="KW-0808">Transferase</keyword>
<keyword evidence="5" id="KW-0418">Kinase</keyword>
<keyword evidence="2" id="KW-0723">Serine/threonine-protein kinase</keyword>
<comment type="catalytic activity">
    <reaction evidence="8">
        <text>L-seryl-[protein] + ATP = O-phospho-L-seryl-[protein] + ADP + H(+)</text>
        <dbReference type="Rhea" id="RHEA:17989"/>
        <dbReference type="Rhea" id="RHEA-COMP:9863"/>
        <dbReference type="Rhea" id="RHEA-COMP:11604"/>
        <dbReference type="ChEBI" id="CHEBI:15378"/>
        <dbReference type="ChEBI" id="CHEBI:29999"/>
        <dbReference type="ChEBI" id="CHEBI:30616"/>
        <dbReference type="ChEBI" id="CHEBI:83421"/>
        <dbReference type="ChEBI" id="CHEBI:456216"/>
        <dbReference type="EC" id="2.7.11.1"/>
    </reaction>
</comment>
<dbReference type="GO" id="GO:0004674">
    <property type="term" value="F:protein serine/threonine kinase activity"/>
    <property type="evidence" value="ECO:0007669"/>
    <property type="project" value="UniProtKB-KW"/>
</dbReference>
<dbReference type="OrthoDB" id="410920at2759"/>
<dbReference type="PANTHER" id="PTHR43671">
    <property type="entry name" value="SERINE/THREONINE-PROTEIN KINASE NEK"/>
    <property type="match status" value="1"/>
</dbReference>
<dbReference type="InterPro" id="IPR050660">
    <property type="entry name" value="NEK_Ser/Thr_kinase"/>
</dbReference>